<feature type="domain" description="DUF8212" evidence="2">
    <location>
        <begin position="192"/>
        <end position="217"/>
    </location>
</feature>
<proteinExistence type="predicted"/>
<organism evidence="3 4">
    <name type="scientific">Elasticomyces elasticus</name>
    <dbReference type="NCBI Taxonomy" id="574655"/>
    <lineage>
        <taxon>Eukaryota</taxon>
        <taxon>Fungi</taxon>
        <taxon>Dikarya</taxon>
        <taxon>Ascomycota</taxon>
        <taxon>Pezizomycotina</taxon>
        <taxon>Dothideomycetes</taxon>
        <taxon>Dothideomycetidae</taxon>
        <taxon>Mycosphaerellales</taxon>
        <taxon>Teratosphaeriaceae</taxon>
        <taxon>Elasticomyces</taxon>
    </lineage>
</organism>
<comment type="caution">
    <text evidence="3">The sequence shown here is derived from an EMBL/GenBank/DDBJ whole genome shotgun (WGS) entry which is preliminary data.</text>
</comment>
<protein>
    <recommendedName>
        <fullName evidence="5">Heterokaryon incompatibility domain-containing protein</fullName>
    </recommendedName>
</protein>
<gene>
    <name evidence="3" type="ORF">LTR97_008207</name>
</gene>
<dbReference type="Pfam" id="PF26640">
    <property type="entry name" value="DUF8212"/>
    <property type="match status" value="1"/>
</dbReference>
<evidence type="ECO:0000259" key="2">
    <source>
        <dbReference type="Pfam" id="PF26640"/>
    </source>
</evidence>
<dbReference type="PANTHER" id="PTHR10622:SF10">
    <property type="entry name" value="HET DOMAIN-CONTAINING PROTEIN"/>
    <property type="match status" value="1"/>
</dbReference>
<feature type="domain" description="Heterokaryon incompatibility" evidence="1">
    <location>
        <begin position="16"/>
        <end position="71"/>
    </location>
</feature>
<sequence>MQDLTAAESREDFEKIRYTCEQALRDDITHVWIDTCCIDKRSSADLSEAINSMFRYYKQAQKCYVYLQDVPADCPALKDGRSSERWLQIFKASRWFQRGWTLQELLAAEDVEFYNAGWGLLGSLNDLVASVAQRTRIDIDILLKARRLEQVSIAQRMSWAAGRQTTRVEDRAYALLGIFGVNMALIYGEGPKAFRRLQEEILKKTTDQTLFAWGYLKTWVLGMPLGMFAGSPDDFETSHDFVPGFQHNAEQDVMDLTNVGVHINLLVIRYNGFYFGVLNCRLQDHPDFYLALYLEHPETAANDDHVFQIRDTSLYVQADPPGRAQENPWRIYVIDMSSLRQHATEMRALLLHERIWVELGLSPPQLPLWVQIAPTCPLEIIDAFPADQWNIVAGTMTPGLTSGLIPELNRLCRANFSAVVLRDRDAHQRRKILCLGLVEGIPPTVAPGYPGGSFIRYGFVDDIGAEQACAAFTTRLNEYLRSGTLLPQAVTLWEEEEEFAVRIEQLEEIGKYNVFELRLEHTGGLLLQPPEIELLIRAR</sequence>
<dbReference type="AlphaFoldDB" id="A0AAN7W334"/>
<name>A0AAN7W334_9PEZI</name>
<dbReference type="PANTHER" id="PTHR10622">
    <property type="entry name" value="HET DOMAIN-CONTAINING PROTEIN"/>
    <property type="match status" value="1"/>
</dbReference>
<accession>A0AAN7W334</accession>
<dbReference type="Pfam" id="PF06985">
    <property type="entry name" value="HET"/>
    <property type="match status" value="1"/>
</dbReference>
<evidence type="ECO:0008006" key="5">
    <source>
        <dbReference type="Google" id="ProtNLM"/>
    </source>
</evidence>
<evidence type="ECO:0000313" key="3">
    <source>
        <dbReference type="EMBL" id="KAK5695787.1"/>
    </source>
</evidence>
<reference evidence="3" key="1">
    <citation type="submission" date="2023-08" db="EMBL/GenBank/DDBJ databases">
        <title>Black Yeasts Isolated from many extreme environments.</title>
        <authorList>
            <person name="Coleine C."/>
            <person name="Stajich J.E."/>
            <person name="Selbmann L."/>
        </authorList>
    </citation>
    <scope>NUCLEOTIDE SEQUENCE</scope>
    <source>
        <strain evidence="3">CCFEE 5810</strain>
    </source>
</reference>
<dbReference type="InterPro" id="IPR058525">
    <property type="entry name" value="DUF8212"/>
</dbReference>
<dbReference type="EMBL" id="JAVRQU010000013">
    <property type="protein sequence ID" value="KAK5695787.1"/>
    <property type="molecule type" value="Genomic_DNA"/>
</dbReference>
<dbReference type="Proteomes" id="UP001310594">
    <property type="component" value="Unassembled WGS sequence"/>
</dbReference>
<dbReference type="InterPro" id="IPR010730">
    <property type="entry name" value="HET"/>
</dbReference>
<evidence type="ECO:0000313" key="4">
    <source>
        <dbReference type="Proteomes" id="UP001310594"/>
    </source>
</evidence>
<evidence type="ECO:0000259" key="1">
    <source>
        <dbReference type="Pfam" id="PF06985"/>
    </source>
</evidence>